<dbReference type="Pfam" id="PF07697">
    <property type="entry name" value="7TMR-HDED"/>
    <property type="match status" value="1"/>
</dbReference>
<name>A0A3B0RWD1_9ZZZZ</name>
<evidence type="ECO:0000313" key="5">
    <source>
        <dbReference type="EMBL" id="VAV98134.1"/>
    </source>
</evidence>
<evidence type="ECO:0000256" key="2">
    <source>
        <dbReference type="SAM" id="Phobius"/>
    </source>
</evidence>
<evidence type="ECO:0000259" key="4">
    <source>
        <dbReference type="Pfam" id="PF07698"/>
    </source>
</evidence>
<feature type="region of interest" description="Disordered" evidence="1">
    <location>
        <begin position="109"/>
        <end position="165"/>
    </location>
</feature>
<feature type="transmembrane region" description="Helical" evidence="2">
    <location>
        <begin position="391"/>
        <end position="409"/>
    </location>
</feature>
<feature type="transmembrane region" description="Helical" evidence="2">
    <location>
        <begin position="421"/>
        <end position="448"/>
    </location>
</feature>
<feature type="domain" description="Metal-dependent phosphohydrolase 7TM extracellular" evidence="3">
    <location>
        <begin position="42"/>
        <end position="324"/>
    </location>
</feature>
<accession>A0A3B0RWD1</accession>
<sequence>MSRFASRPVLLNLLTIAVTVVLVAIVLVVGRVGIQPPVELVIGQPSPQDYIAPRSIEVPDEIKTEEQRVFEENNVPAIYTRDTSLENRNSVQALFDQIRKVAPTVVIPSEVPTTTEPPPDQTEPPVDGETTTVPPEDPGPTTSSTSSTTSTSTTTTTVVPPPTIEEQIDTVVESFRTFEDAIRILVPLHNADLEKAALGEGQSYLLQVQNMVETALERYFREEIKSPSALQSLRNTILEDPPSIFITGLTEEENAATSSAAARIIERSLVVNSFVDEEATKAARDAARAKVEPVLERFFEDAPIVNQGEPITQVQLAAIEKLGLNIPEVGANRLAVSSLGALAVMLAAFFLWRLAPTQWSKPKHFALLGTLLVLAAAASRVPGILTTDDPTTGFLIPAMMFGYIAAILYDPRTAVLMAVPMATFTAVSTGDVALTLYAAAATVVPVAFVSAVSSRRELRLAIAQATVVLSPLGFATAWLFYGDDRRWTGALFAFLGGVIAG</sequence>
<feature type="domain" description="Metal-dependent phosphohydrolase 7TM intracellular" evidence="4">
    <location>
        <begin position="337"/>
        <end position="500"/>
    </location>
</feature>
<dbReference type="EMBL" id="UOEK01000132">
    <property type="protein sequence ID" value="VAV98134.1"/>
    <property type="molecule type" value="Genomic_DNA"/>
</dbReference>
<evidence type="ECO:0000256" key="1">
    <source>
        <dbReference type="SAM" id="MobiDB-lite"/>
    </source>
</evidence>
<feature type="compositionally biased region" description="Low complexity" evidence="1">
    <location>
        <begin position="140"/>
        <end position="158"/>
    </location>
</feature>
<dbReference type="Pfam" id="PF07698">
    <property type="entry name" value="7TM-7TMR_HD"/>
    <property type="match status" value="1"/>
</dbReference>
<dbReference type="InterPro" id="IPR052722">
    <property type="entry name" value="PgpH_phosphodiesterase"/>
</dbReference>
<dbReference type="PANTHER" id="PTHR36442">
    <property type="entry name" value="CYCLIC-DI-AMP PHOSPHODIESTERASE PGPH"/>
    <property type="match status" value="1"/>
</dbReference>
<reference evidence="5" key="1">
    <citation type="submission" date="2018-06" db="EMBL/GenBank/DDBJ databases">
        <authorList>
            <person name="Zhirakovskaya E."/>
        </authorList>
    </citation>
    <scope>NUCLEOTIDE SEQUENCE</scope>
</reference>
<dbReference type="InterPro" id="IPR011624">
    <property type="entry name" value="Metal-dep_PHydrolase_7TM_extra"/>
</dbReference>
<feature type="non-terminal residue" evidence="5">
    <location>
        <position position="501"/>
    </location>
</feature>
<feature type="transmembrane region" description="Helical" evidence="2">
    <location>
        <begin position="364"/>
        <end position="385"/>
    </location>
</feature>
<proteinExistence type="predicted"/>
<evidence type="ECO:0000259" key="3">
    <source>
        <dbReference type="Pfam" id="PF07697"/>
    </source>
</evidence>
<keyword evidence="2" id="KW-1133">Transmembrane helix</keyword>
<feature type="transmembrane region" description="Helical" evidence="2">
    <location>
        <begin position="334"/>
        <end position="352"/>
    </location>
</feature>
<dbReference type="PANTHER" id="PTHR36442:SF1">
    <property type="entry name" value="CYCLIC-DI-AMP PHOSPHODIESTERASE PGPH"/>
    <property type="match status" value="1"/>
</dbReference>
<gene>
    <name evidence="5" type="ORF">MNBD_ACTINO02-1139</name>
</gene>
<keyword evidence="2" id="KW-0472">Membrane</keyword>
<feature type="transmembrane region" description="Helical" evidence="2">
    <location>
        <begin position="9"/>
        <end position="30"/>
    </location>
</feature>
<feature type="transmembrane region" description="Helical" evidence="2">
    <location>
        <begin position="460"/>
        <end position="481"/>
    </location>
</feature>
<dbReference type="InterPro" id="IPR011621">
    <property type="entry name" value="Metal-dep_PHydrolase_7TM_intra"/>
</dbReference>
<dbReference type="AlphaFoldDB" id="A0A3B0RWD1"/>
<organism evidence="5">
    <name type="scientific">hydrothermal vent metagenome</name>
    <dbReference type="NCBI Taxonomy" id="652676"/>
    <lineage>
        <taxon>unclassified sequences</taxon>
        <taxon>metagenomes</taxon>
        <taxon>ecological metagenomes</taxon>
    </lineage>
</organism>
<keyword evidence="2" id="KW-0812">Transmembrane</keyword>
<protein>
    <submittedName>
        <fullName evidence="5">Uncharacterized protein</fullName>
    </submittedName>
</protein>